<organism evidence="2 3">
    <name type="scientific">Coccomyxa viridis</name>
    <dbReference type="NCBI Taxonomy" id="1274662"/>
    <lineage>
        <taxon>Eukaryota</taxon>
        <taxon>Viridiplantae</taxon>
        <taxon>Chlorophyta</taxon>
        <taxon>core chlorophytes</taxon>
        <taxon>Trebouxiophyceae</taxon>
        <taxon>Trebouxiophyceae incertae sedis</taxon>
        <taxon>Coccomyxaceae</taxon>
        <taxon>Coccomyxa</taxon>
    </lineage>
</organism>
<accession>A0ABP1GB96</accession>
<dbReference type="Proteomes" id="UP001497392">
    <property type="component" value="Unassembled WGS sequence"/>
</dbReference>
<sequence length="679" mass="70226">MASRTSRAVFSSPDSSERSVSGQTFTSEHNSDADLAERHAAAVASTSARPMGLLERQDSANYQPRPPAMTERQDSAQNLQAMAEEMAELTATGSLEVEGPVSREDSAHDMAQEARSQGMQQQMNSRVPEPQGRGLSLDESTLRTDSASEDSTGLSGGGGLVRDSAIDGNPGLHAAHGREGSSGRRLAAERAFAANDNGAGGGMPSLPAPHACQTSGLARDIASESNEAGESSDVQGPSVRPMSAFQRAPSMRAAGFVRDSASEETAGALAAAGRRDSASEQLLVKSTETDPSQLQEVARSRAMGTAPSLEVARALVLDDPALSLRHASQQLAWSPRDEPLSRQDSALDSLVAARHAVLADLAQAARPGTPAEADANFMNSSMQPTANLSASSSWGDQPILDPLMQARALVQGHFASSSSLPAPLLSSQILDSSHSVPSLEAARLAVLGPSYSGGALRPSSATSGARQSSQELRGSGRRWQSFGGGRGENLGASLSQPSPAEKGKAVAQASSLSGASHPARMPAVGGQQNSHDGTLLEDVLHHADATAAGPSSSEHEDYVDFLRRISLEDPRRLSPADAAHHALLISSFRDTLQSSSTVAAAGAAHTQVEAVWPSSSLQGLGSARTADSGLPDTPMSAAGSSQGSRTASQPWRHDGLSQETPAAGAPRQLSSGYDSAHEH</sequence>
<feature type="region of interest" description="Disordered" evidence="1">
    <location>
        <begin position="1"/>
        <end position="280"/>
    </location>
</feature>
<dbReference type="EMBL" id="CAXHTA020000019">
    <property type="protein sequence ID" value="CAL5229117.1"/>
    <property type="molecule type" value="Genomic_DNA"/>
</dbReference>
<feature type="compositionally biased region" description="Polar residues" evidence="1">
    <location>
        <begin position="114"/>
        <end position="125"/>
    </location>
</feature>
<evidence type="ECO:0000313" key="3">
    <source>
        <dbReference type="Proteomes" id="UP001497392"/>
    </source>
</evidence>
<gene>
    <name evidence="2" type="primary">g12382</name>
    <name evidence="2" type="ORF">VP750_LOCUS11023</name>
</gene>
<feature type="compositionally biased region" description="Basic and acidic residues" evidence="1">
    <location>
        <begin position="176"/>
        <end position="188"/>
    </location>
</feature>
<feature type="compositionally biased region" description="Polar residues" evidence="1">
    <location>
        <begin position="223"/>
        <end position="235"/>
    </location>
</feature>
<feature type="compositionally biased region" description="Low complexity" evidence="1">
    <location>
        <begin position="76"/>
        <end position="92"/>
    </location>
</feature>
<protein>
    <submittedName>
        <fullName evidence="2">G12382 protein</fullName>
    </submittedName>
</protein>
<evidence type="ECO:0000256" key="1">
    <source>
        <dbReference type="SAM" id="MobiDB-lite"/>
    </source>
</evidence>
<feature type="compositionally biased region" description="Polar residues" evidence="1">
    <location>
        <begin position="1"/>
        <end position="28"/>
    </location>
</feature>
<keyword evidence="3" id="KW-1185">Reference proteome</keyword>
<feature type="compositionally biased region" description="Low complexity" evidence="1">
    <location>
        <begin position="263"/>
        <end position="272"/>
    </location>
</feature>
<feature type="compositionally biased region" description="Polar residues" evidence="1">
    <location>
        <begin position="638"/>
        <end position="649"/>
    </location>
</feature>
<reference evidence="2 3" key="1">
    <citation type="submission" date="2024-06" db="EMBL/GenBank/DDBJ databases">
        <authorList>
            <person name="Kraege A."/>
            <person name="Thomma B."/>
        </authorList>
    </citation>
    <scope>NUCLEOTIDE SEQUENCE [LARGE SCALE GENOMIC DNA]</scope>
</reference>
<comment type="caution">
    <text evidence="2">The sequence shown here is derived from an EMBL/GenBank/DDBJ whole genome shotgun (WGS) entry which is preliminary data.</text>
</comment>
<feature type="compositionally biased region" description="Basic and acidic residues" evidence="1">
    <location>
        <begin position="29"/>
        <end position="40"/>
    </location>
</feature>
<feature type="compositionally biased region" description="Basic and acidic residues" evidence="1">
    <location>
        <begin position="101"/>
        <end position="112"/>
    </location>
</feature>
<evidence type="ECO:0000313" key="2">
    <source>
        <dbReference type="EMBL" id="CAL5229117.1"/>
    </source>
</evidence>
<name>A0ABP1GB96_9CHLO</name>
<feature type="compositionally biased region" description="Polar residues" evidence="1">
    <location>
        <begin position="143"/>
        <end position="153"/>
    </location>
</feature>
<feature type="compositionally biased region" description="Polar residues" evidence="1">
    <location>
        <begin position="459"/>
        <end position="472"/>
    </location>
</feature>
<feature type="region of interest" description="Disordered" evidence="1">
    <location>
        <begin position="455"/>
        <end position="531"/>
    </location>
</feature>
<proteinExistence type="predicted"/>
<feature type="region of interest" description="Disordered" evidence="1">
    <location>
        <begin position="614"/>
        <end position="679"/>
    </location>
</feature>